<evidence type="ECO:0000313" key="1">
    <source>
        <dbReference type="EMBL" id="MPL88225.1"/>
    </source>
</evidence>
<accession>A0A644VAW1</accession>
<comment type="caution">
    <text evidence="1">The sequence shown here is derived from an EMBL/GenBank/DDBJ whole genome shotgun (WGS) entry which is preliminary data.</text>
</comment>
<reference evidence="1" key="1">
    <citation type="submission" date="2019-08" db="EMBL/GenBank/DDBJ databases">
        <authorList>
            <person name="Kucharzyk K."/>
            <person name="Murdoch R.W."/>
            <person name="Higgins S."/>
            <person name="Loffler F."/>
        </authorList>
    </citation>
    <scope>NUCLEOTIDE SEQUENCE</scope>
</reference>
<organism evidence="1">
    <name type="scientific">bioreactor metagenome</name>
    <dbReference type="NCBI Taxonomy" id="1076179"/>
    <lineage>
        <taxon>unclassified sequences</taxon>
        <taxon>metagenomes</taxon>
        <taxon>ecological metagenomes</taxon>
    </lineage>
</organism>
<dbReference type="AlphaFoldDB" id="A0A644VAW1"/>
<gene>
    <name evidence="1" type="ORF">SDC9_34243</name>
</gene>
<sequence>MEYALCVKLRDPDNAFSPTADAFPEHEAGMTRYPKKDLTQKQDGNVSSITTLLLVYPISGCASLPIAT</sequence>
<proteinExistence type="predicted"/>
<name>A0A644VAW1_9ZZZZ</name>
<dbReference type="EMBL" id="VSSQ01000253">
    <property type="protein sequence ID" value="MPL88225.1"/>
    <property type="molecule type" value="Genomic_DNA"/>
</dbReference>
<protein>
    <submittedName>
        <fullName evidence="1">Uncharacterized protein</fullName>
    </submittedName>
</protein>